<dbReference type="EMBL" id="WHYR01000020">
    <property type="protein sequence ID" value="MQL52368.1"/>
    <property type="molecule type" value="Genomic_DNA"/>
</dbReference>
<accession>A0A6N7ITF3</accession>
<dbReference type="Proteomes" id="UP000441717">
    <property type="component" value="Unassembled WGS sequence"/>
</dbReference>
<evidence type="ECO:0000313" key="1">
    <source>
        <dbReference type="EMBL" id="MQL52368.1"/>
    </source>
</evidence>
<protein>
    <submittedName>
        <fullName evidence="1">Uncharacterized protein</fullName>
    </submittedName>
</protein>
<comment type="caution">
    <text evidence="1">The sequence shown here is derived from an EMBL/GenBank/DDBJ whole genome shotgun (WGS) entry which is preliminary data.</text>
</comment>
<dbReference type="RefSeq" id="WP_152946394.1">
    <property type="nucleotide sequence ID" value="NZ_WHYR01000020.1"/>
</dbReference>
<dbReference type="AlphaFoldDB" id="A0A6N7ITF3"/>
<sequence length="113" mass="12272">MWGFYGHVKDYKVLTVGSKNGVCKGFMDDFTKHLDEAWEANDLLSYPLFVKNGVPMVGIGTVSDIWLLFAPHAGLSIVDGEGGGHLDAKAGTAYTEINHRVSHYSVVSCLAIL</sequence>
<organism evidence="1 2">
    <name type="scientific">Desulfofundulus thermobenzoicus</name>
    <dbReference type="NCBI Taxonomy" id="29376"/>
    <lineage>
        <taxon>Bacteria</taxon>
        <taxon>Bacillati</taxon>
        <taxon>Bacillota</taxon>
        <taxon>Clostridia</taxon>
        <taxon>Eubacteriales</taxon>
        <taxon>Peptococcaceae</taxon>
        <taxon>Desulfofundulus</taxon>
    </lineage>
</organism>
<evidence type="ECO:0000313" key="2">
    <source>
        <dbReference type="Proteomes" id="UP000441717"/>
    </source>
</evidence>
<gene>
    <name evidence="1" type="ORF">GFC01_08840</name>
</gene>
<name>A0A6N7ITF3_9FIRM</name>
<proteinExistence type="predicted"/>
<keyword evidence="2" id="KW-1185">Reference proteome</keyword>
<reference evidence="1 2" key="1">
    <citation type="submission" date="2019-10" db="EMBL/GenBank/DDBJ databases">
        <title>Comparative genomics of sulfur disproportionating microorganisms.</title>
        <authorList>
            <person name="Ward L.M."/>
            <person name="Bertran E."/>
            <person name="Johnston D."/>
        </authorList>
    </citation>
    <scope>NUCLEOTIDE SEQUENCE [LARGE SCALE GENOMIC DNA]</scope>
    <source>
        <strain evidence="1 2">DSM 14055</strain>
    </source>
</reference>